<comment type="caution">
    <text evidence="1">The sequence shown here is derived from an EMBL/GenBank/DDBJ whole genome shotgun (WGS) entry which is preliminary data.</text>
</comment>
<evidence type="ECO:0000313" key="1">
    <source>
        <dbReference type="EMBL" id="ESP91761.1"/>
    </source>
</evidence>
<dbReference type="GeneID" id="29918071"/>
<dbReference type="AlphaFoldDB" id="V4H2S2"/>
<accession>V4H2S2</accession>
<organism evidence="1 2">
    <name type="scientific">Pseudoalteromonas luteoviolacea (strain 2ta16)</name>
    <dbReference type="NCBI Taxonomy" id="1353533"/>
    <lineage>
        <taxon>Bacteria</taxon>
        <taxon>Pseudomonadati</taxon>
        <taxon>Pseudomonadota</taxon>
        <taxon>Gammaproteobacteria</taxon>
        <taxon>Alteromonadales</taxon>
        <taxon>Pseudoalteromonadaceae</taxon>
        <taxon>Pseudoalteromonas</taxon>
    </lineage>
</organism>
<dbReference type="InterPro" id="IPR012334">
    <property type="entry name" value="Pectin_lyas_fold"/>
</dbReference>
<evidence type="ECO:0000313" key="2">
    <source>
        <dbReference type="Proteomes" id="UP000017820"/>
    </source>
</evidence>
<dbReference type="SUPFAM" id="SSF51126">
    <property type="entry name" value="Pectin lyase-like"/>
    <property type="match status" value="1"/>
</dbReference>
<dbReference type="EMBL" id="AUSV01000092">
    <property type="protein sequence ID" value="ESP91761.1"/>
    <property type="molecule type" value="Genomic_DNA"/>
</dbReference>
<proteinExistence type="predicted"/>
<dbReference type="InterPro" id="IPR011050">
    <property type="entry name" value="Pectin_lyase_fold/virulence"/>
</dbReference>
<sequence>MKNWSFLVTLIPFLSLAEVPSDYEVVSTYPPIQDKVDCVSVPTRYHVKNLTSGLNKSIFISDPCKVVAFELEESSDINVWGSANAYRISVQSSYTKQSLTDWLIKQESGNCHASTYELYNSKTQETITTTIDNVCQKINFYHGHKVKHNYVVSSQVAKILGYNTTLGCDAIVNNDESLRTAIDAAQPDNNGYHICLERGNYKAITIQDKHNITFSGINGMATFEDEIVMIGGATQNSVVHLVNSTNINFFNINITNNKLFKADRDDNDPQNSNPQVSRALQATNSNNIGIYYANIESHGKQAIQLDNSSIVIKDSNINCFYFCIDSYYSNVDILDVSVHAFHETYSPDGHSVFWTYFSDFNITNLNLTASTGKGLFSGTANSDRNKIRIYGKTQIEGNLQAWVQNHFNYSGIEITLFGVEGQNYPVLNDFFNNQFLGGGSSYDSRVIKVLSN</sequence>
<dbReference type="Gene3D" id="2.160.20.10">
    <property type="entry name" value="Single-stranded right-handed beta-helix, Pectin lyase-like"/>
    <property type="match status" value="1"/>
</dbReference>
<gene>
    <name evidence="1" type="ORF">PL2TA16_05402</name>
</gene>
<dbReference type="PATRIC" id="fig|1353533.3.peg.4002"/>
<protein>
    <submittedName>
        <fullName evidence="1">Uncharacterized protein</fullName>
    </submittedName>
</protein>
<reference evidence="1 2" key="1">
    <citation type="submission" date="2013-07" db="EMBL/GenBank/DDBJ databases">
        <title>Draft genome sequence of Pseudoalteromonas luteoviolacea 2ta16.</title>
        <authorList>
            <person name="Allen E.E."/>
            <person name="Azam F."/>
            <person name="Podell S."/>
        </authorList>
    </citation>
    <scope>NUCLEOTIDE SEQUENCE [LARGE SCALE GENOMIC DNA]</scope>
    <source>
        <strain evidence="1 2">2ta16</strain>
    </source>
</reference>
<name>V4H2S2_PSEL2</name>
<dbReference type="Proteomes" id="UP000017820">
    <property type="component" value="Unassembled WGS sequence"/>
</dbReference>
<dbReference type="RefSeq" id="WP_023400854.1">
    <property type="nucleotide sequence ID" value="NZ_AUSV01000092.1"/>
</dbReference>